<sequence length="80" mass="8905">MFCCHRLTVLPPSTMVAVSVRLKVMFSTNPRRRLVEKSPPMARIPVSVDAPILPATAPRPYAIGSPRTESMASRRLTEAW</sequence>
<dbReference type="Proteomes" id="UP000018852">
    <property type="component" value="Unassembled WGS sequence"/>
</dbReference>
<organism evidence="2 3">
    <name type="scientific">Actinomyces urogenitalis DORA_12</name>
    <dbReference type="NCBI Taxonomy" id="1403939"/>
    <lineage>
        <taxon>Bacteria</taxon>
        <taxon>Bacillati</taxon>
        <taxon>Actinomycetota</taxon>
        <taxon>Actinomycetes</taxon>
        <taxon>Actinomycetales</taxon>
        <taxon>Actinomycetaceae</taxon>
        <taxon>Actinomyces</taxon>
    </lineage>
</organism>
<gene>
    <name evidence="2" type="ORF">Q605_AUC00918G0006</name>
</gene>
<evidence type="ECO:0000313" key="3">
    <source>
        <dbReference type="Proteomes" id="UP000018852"/>
    </source>
</evidence>
<accession>W1VDK4</accession>
<dbReference type="AlphaFoldDB" id="W1VDK4"/>
<dbReference type="EMBL" id="AZLV01000918">
    <property type="protein sequence ID" value="ETJ02900.1"/>
    <property type="molecule type" value="Genomic_DNA"/>
</dbReference>
<feature type="region of interest" description="Disordered" evidence="1">
    <location>
        <begin position="59"/>
        <end position="80"/>
    </location>
</feature>
<evidence type="ECO:0000313" key="2">
    <source>
        <dbReference type="EMBL" id="ETJ02900.1"/>
    </source>
</evidence>
<evidence type="ECO:0000256" key="1">
    <source>
        <dbReference type="SAM" id="MobiDB-lite"/>
    </source>
</evidence>
<name>W1VDK4_9ACTO</name>
<protein>
    <submittedName>
        <fullName evidence="2">Uncharacterized protein</fullName>
    </submittedName>
</protein>
<reference evidence="2 3" key="1">
    <citation type="submission" date="2013-12" db="EMBL/GenBank/DDBJ databases">
        <title>A Varibaculum cambriense genome reconstructed from a premature infant gut community with otherwise low bacterial novelty that shifts toward anaerobic metabolism during the third week of life.</title>
        <authorList>
            <person name="Brown C.T."/>
            <person name="Sharon I."/>
            <person name="Thomas B.C."/>
            <person name="Castelle C.J."/>
            <person name="Morowitz M.J."/>
            <person name="Banfield J.F."/>
        </authorList>
    </citation>
    <scope>NUCLEOTIDE SEQUENCE [LARGE SCALE GENOMIC DNA]</scope>
    <source>
        <strain evidence="3">DORA_12</strain>
    </source>
</reference>
<comment type="caution">
    <text evidence="2">The sequence shown here is derived from an EMBL/GenBank/DDBJ whole genome shotgun (WGS) entry which is preliminary data.</text>
</comment>
<proteinExistence type="predicted"/>